<protein>
    <submittedName>
        <fullName evidence="1">Uncharacterized protein</fullName>
    </submittedName>
</protein>
<gene>
    <name evidence="1" type="ORF">PCANC_26857</name>
</gene>
<accession>A0A2N5S331</accession>
<dbReference type="Proteomes" id="UP000235388">
    <property type="component" value="Unassembled WGS sequence"/>
</dbReference>
<keyword evidence="2" id="KW-1185">Reference proteome</keyword>
<evidence type="ECO:0000313" key="1">
    <source>
        <dbReference type="EMBL" id="PLW07646.1"/>
    </source>
</evidence>
<reference evidence="1 2" key="1">
    <citation type="submission" date="2017-11" db="EMBL/GenBank/DDBJ databases">
        <title>De novo assembly and phasing of dikaryotic genomes from two isolates of Puccinia coronata f. sp. avenae, the causal agent of oat crown rust.</title>
        <authorList>
            <person name="Miller M.E."/>
            <person name="Zhang Y."/>
            <person name="Omidvar V."/>
            <person name="Sperschneider J."/>
            <person name="Schwessinger B."/>
            <person name="Raley C."/>
            <person name="Palmer J.M."/>
            <person name="Garnica D."/>
            <person name="Upadhyaya N."/>
            <person name="Rathjen J."/>
            <person name="Taylor J.M."/>
            <person name="Park R.F."/>
            <person name="Dodds P.N."/>
            <person name="Hirsch C.D."/>
            <person name="Kianian S.F."/>
            <person name="Figueroa M."/>
        </authorList>
    </citation>
    <scope>NUCLEOTIDE SEQUENCE [LARGE SCALE GENOMIC DNA]</scope>
    <source>
        <strain evidence="1">12NC29</strain>
    </source>
</reference>
<comment type="caution">
    <text evidence="1">The sequence shown here is derived from an EMBL/GenBank/DDBJ whole genome shotgun (WGS) entry which is preliminary data.</text>
</comment>
<dbReference type="EMBL" id="PGCJ01001212">
    <property type="protein sequence ID" value="PLW07646.1"/>
    <property type="molecule type" value="Genomic_DNA"/>
</dbReference>
<organism evidence="1 2">
    <name type="scientific">Puccinia coronata f. sp. avenae</name>
    <dbReference type="NCBI Taxonomy" id="200324"/>
    <lineage>
        <taxon>Eukaryota</taxon>
        <taxon>Fungi</taxon>
        <taxon>Dikarya</taxon>
        <taxon>Basidiomycota</taxon>
        <taxon>Pucciniomycotina</taxon>
        <taxon>Pucciniomycetes</taxon>
        <taxon>Pucciniales</taxon>
        <taxon>Pucciniaceae</taxon>
        <taxon>Puccinia</taxon>
    </lineage>
</organism>
<dbReference type="AlphaFoldDB" id="A0A2N5S331"/>
<name>A0A2N5S331_9BASI</name>
<sequence length="320" mass="36294">MSATKFSPTLATDKSQKTKIPKSCLSVNPVSMHINLDVTYHLWDAPCPAPHNQLEKRTPYFHPLFACNSPVQMRLDVADLTFSRFRMLVYHHLEERRFDAKDVIPLIKSAHKKQLLEWQCMIPDHPAFGADKNFAITDEDSFHHFAMSAGFHFGDGTPSVAIIIMQDPVISGHDSEQSLSPRGHDCKRLLSPHVVTMQTPPSVHIVGNTSPGPLVALLIEEPINIVAVSNQDHRSLHTKSDRIHLRNTKKAKKFQDVDMDTFPTMCHIPHSNYKTQYLIQKHRLHNWLVFKVLSSAKLISLKYNVSCHLLFSSNFPTITA</sequence>
<proteinExistence type="predicted"/>
<evidence type="ECO:0000313" key="2">
    <source>
        <dbReference type="Proteomes" id="UP000235388"/>
    </source>
</evidence>